<protein>
    <recommendedName>
        <fullName evidence="3">CSC1/OSCA1-like N-terminal transmembrane domain-containing protein</fullName>
    </recommendedName>
</protein>
<dbReference type="GO" id="GO:0005886">
    <property type="term" value="C:plasma membrane"/>
    <property type="evidence" value="ECO:0007669"/>
    <property type="project" value="TreeGrafter"/>
</dbReference>
<evidence type="ECO:0000313" key="5">
    <source>
        <dbReference type="Proteomes" id="UP001188597"/>
    </source>
</evidence>
<dbReference type="EMBL" id="JAVXUP010001651">
    <property type="protein sequence ID" value="KAK3009383.1"/>
    <property type="molecule type" value="Genomic_DNA"/>
</dbReference>
<name>A0AA88VJR7_9ASTE</name>
<feature type="domain" description="CSC1/OSCA1-like N-terminal transmembrane" evidence="3">
    <location>
        <begin position="5"/>
        <end position="92"/>
    </location>
</feature>
<evidence type="ECO:0000256" key="1">
    <source>
        <dbReference type="SAM" id="MobiDB-lite"/>
    </source>
</evidence>
<evidence type="ECO:0000313" key="4">
    <source>
        <dbReference type="EMBL" id="KAK3009383.1"/>
    </source>
</evidence>
<keyword evidence="5" id="KW-1185">Reference proteome</keyword>
<dbReference type="Pfam" id="PF13967">
    <property type="entry name" value="RSN1_TM"/>
    <property type="match status" value="1"/>
</dbReference>
<accession>A0AA88VJR7</accession>
<reference evidence="4" key="1">
    <citation type="submission" date="2022-12" db="EMBL/GenBank/DDBJ databases">
        <title>Draft genome assemblies for two species of Escallonia (Escalloniales).</title>
        <authorList>
            <person name="Chanderbali A."/>
            <person name="Dervinis C."/>
            <person name="Anghel I."/>
            <person name="Soltis D."/>
            <person name="Soltis P."/>
            <person name="Zapata F."/>
        </authorList>
    </citation>
    <scope>NUCLEOTIDE SEQUENCE</scope>
    <source>
        <strain evidence="4">UCBG64.0493</strain>
        <tissue evidence="4">Leaf</tissue>
    </source>
</reference>
<gene>
    <name evidence="4" type="ORF">RJ639_015146</name>
</gene>
<dbReference type="PANTHER" id="PTHR13018:SF100">
    <property type="entry name" value="CSC1-LIKE PROTEIN ERD4"/>
    <property type="match status" value="1"/>
</dbReference>
<evidence type="ECO:0000259" key="3">
    <source>
        <dbReference type="Pfam" id="PF13967"/>
    </source>
</evidence>
<dbReference type="Proteomes" id="UP001188597">
    <property type="component" value="Unassembled WGS sequence"/>
</dbReference>
<sequence>MDFCSFLTSSWASFTIFVILMLLFPWLSRKRGNYVIYYPNRIWRGLDPFENGARTRSPFDWIREALSSSEADVIALSGVDTAVYLVFFTTGLSPLHTPDEAQGSDPAGWRSVSRVQSGDFSVA</sequence>
<comment type="caution">
    <text evidence="4">The sequence shown here is derived from an EMBL/GenBank/DDBJ whole genome shotgun (WGS) entry which is preliminary data.</text>
</comment>
<feature type="compositionally biased region" description="Polar residues" evidence="1">
    <location>
        <begin position="113"/>
        <end position="123"/>
    </location>
</feature>
<organism evidence="4 5">
    <name type="scientific">Escallonia herrerae</name>
    <dbReference type="NCBI Taxonomy" id="1293975"/>
    <lineage>
        <taxon>Eukaryota</taxon>
        <taxon>Viridiplantae</taxon>
        <taxon>Streptophyta</taxon>
        <taxon>Embryophyta</taxon>
        <taxon>Tracheophyta</taxon>
        <taxon>Spermatophyta</taxon>
        <taxon>Magnoliopsida</taxon>
        <taxon>eudicotyledons</taxon>
        <taxon>Gunneridae</taxon>
        <taxon>Pentapetalae</taxon>
        <taxon>asterids</taxon>
        <taxon>campanulids</taxon>
        <taxon>Escalloniales</taxon>
        <taxon>Escalloniaceae</taxon>
        <taxon>Escallonia</taxon>
    </lineage>
</organism>
<keyword evidence="2" id="KW-0472">Membrane</keyword>
<keyword evidence="2" id="KW-1133">Transmembrane helix</keyword>
<dbReference type="InterPro" id="IPR045122">
    <property type="entry name" value="Csc1-like"/>
</dbReference>
<dbReference type="GO" id="GO:0005227">
    <property type="term" value="F:calcium-activated cation channel activity"/>
    <property type="evidence" value="ECO:0007669"/>
    <property type="project" value="InterPro"/>
</dbReference>
<proteinExistence type="predicted"/>
<dbReference type="AlphaFoldDB" id="A0AA88VJR7"/>
<evidence type="ECO:0000256" key="2">
    <source>
        <dbReference type="SAM" id="Phobius"/>
    </source>
</evidence>
<dbReference type="PANTHER" id="PTHR13018">
    <property type="entry name" value="PROBABLE MEMBRANE PROTEIN DUF221-RELATED"/>
    <property type="match status" value="1"/>
</dbReference>
<dbReference type="InterPro" id="IPR032880">
    <property type="entry name" value="CSC1/OSCA1-like_N"/>
</dbReference>
<keyword evidence="2" id="KW-0812">Transmembrane</keyword>
<feature type="transmembrane region" description="Helical" evidence="2">
    <location>
        <begin position="6"/>
        <end position="27"/>
    </location>
</feature>
<feature type="region of interest" description="Disordered" evidence="1">
    <location>
        <begin position="94"/>
        <end position="123"/>
    </location>
</feature>